<keyword evidence="2" id="KW-0472">Membrane</keyword>
<evidence type="ECO:0000313" key="4">
    <source>
        <dbReference type="Ensembl" id="ENSCCNP00000005452.1"/>
    </source>
</evidence>
<dbReference type="PANTHER" id="PTHR45828">
    <property type="entry name" value="CYTOCHROME B561/FERRIC REDUCTASE TRANSMEMBRANE"/>
    <property type="match status" value="1"/>
</dbReference>
<dbReference type="InterPro" id="IPR002861">
    <property type="entry name" value="Reeler_dom"/>
</dbReference>
<dbReference type="AlphaFoldDB" id="A0A8C0W428"/>
<feature type="region of interest" description="Disordered" evidence="1">
    <location>
        <begin position="317"/>
        <end position="341"/>
    </location>
</feature>
<sequence length="509" mass="55071">MWAEGFFVALQERRRMRVSAAQACTILCLASCSSAFSTVQHCACEDIGLDTSELSQHPNTHQSPSKQQVLLRTQCKIPVTVRSGRDFMGFLLQARRVSDHQIAGTFVFIPPNSKLMTFSKENLSFVWKPLPSPWGHQIPVRELLSIVQSYFVYWVKIESAIVSQQSHSRGLSATSTTWRKMLSLSLWCLCTFAYLPACPITLLQQCADVFAVALTGSAEEDSLDLVPASIGVTKLPGDAETLFQSPSCTATVNSNGQPPPGESNPTLEPSLNVHRLKKLVALRRLSSEDFASSLSTCQRTPDDPSFDPLETCLSLDREEQGKTMASKRTLMGPSLHTGPLTEPQHLFLSKVLTGSGAGAANPTPDFHTSGASRLPIAGGPLEAPRPSASSLPESKHKEPRVGKGSGEGSVGYPIKTNPGPKTRLEGTNVPLEIQLRTPQLGILLCLAATLGMALAAGLCYLHTQYCHKQTEVSFSEPAADAVARSDSGETVHVRKTGENSFVLVQVEYN</sequence>
<dbReference type="GO" id="GO:0016020">
    <property type="term" value="C:membrane"/>
    <property type="evidence" value="ECO:0007669"/>
    <property type="project" value="TreeGrafter"/>
</dbReference>
<evidence type="ECO:0000256" key="2">
    <source>
        <dbReference type="SAM" id="Phobius"/>
    </source>
</evidence>
<feature type="domain" description="Reelin" evidence="3">
    <location>
        <begin position="61"/>
        <end position="155"/>
    </location>
</feature>
<feature type="region of interest" description="Disordered" evidence="1">
    <location>
        <begin position="358"/>
        <end position="423"/>
    </location>
</feature>
<accession>A0A8C0W428</accession>
<keyword evidence="2" id="KW-1133">Transmembrane helix</keyword>
<evidence type="ECO:0000256" key="1">
    <source>
        <dbReference type="SAM" id="MobiDB-lite"/>
    </source>
</evidence>
<feature type="transmembrane region" description="Helical" evidence="2">
    <location>
        <begin position="440"/>
        <end position="461"/>
    </location>
</feature>
<keyword evidence="2" id="KW-0812">Transmembrane</keyword>
<dbReference type="Ensembl" id="ENSCCNT00000007182.1">
    <property type="protein sequence ID" value="ENSCCNP00000005452.1"/>
    <property type="gene ID" value="ENSCCNG00000005803.1"/>
</dbReference>
<evidence type="ECO:0000259" key="3">
    <source>
        <dbReference type="Pfam" id="PF02014"/>
    </source>
</evidence>
<dbReference type="Pfam" id="PF02014">
    <property type="entry name" value="Reeler"/>
    <property type="match status" value="1"/>
</dbReference>
<proteinExistence type="predicted"/>
<organism evidence="4">
    <name type="scientific">Castor canadensis</name>
    <name type="common">American beaver</name>
    <dbReference type="NCBI Taxonomy" id="51338"/>
    <lineage>
        <taxon>Eukaryota</taxon>
        <taxon>Metazoa</taxon>
        <taxon>Chordata</taxon>
        <taxon>Craniata</taxon>
        <taxon>Vertebrata</taxon>
        <taxon>Euteleostomi</taxon>
        <taxon>Mammalia</taxon>
        <taxon>Eutheria</taxon>
        <taxon>Euarchontoglires</taxon>
        <taxon>Glires</taxon>
        <taxon>Rodentia</taxon>
        <taxon>Castorimorpha</taxon>
        <taxon>Castoridae</taxon>
        <taxon>Castor</taxon>
    </lineage>
</organism>
<dbReference type="CDD" id="cd08544">
    <property type="entry name" value="Reeler"/>
    <property type="match status" value="1"/>
</dbReference>
<protein>
    <recommendedName>
        <fullName evidence="3">Reelin domain-containing protein</fullName>
    </recommendedName>
</protein>
<feature type="region of interest" description="Disordered" evidence="1">
    <location>
        <begin position="247"/>
        <end position="269"/>
    </location>
</feature>
<dbReference type="InterPro" id="IPR051237">
    <property type="entry name" value="Ferric-chelate_Red/DefProt"/>
</dbReference>
<dbReference type="PANTHER" id="PTHR45828:SF51">
    <property type="entry name" value="REELIN DOMAIN-CONTAINING PROTEIN 1"/>
    <property type="match status" value="1"/>
</dbReference>
<feature type="compositionally biased region" description="Polar residues" evidence="1">
    <location>
        <begin position="247"/>
        <end position="256"/>
    </location>
</feature>
<reference evidence="4" key="1">
    <citation type="submission" date="2023-09" db="UniProtKB">
        <authorList>
            <consortium name="Ensembl"/>
        </authorList>
    </citation>
    <scope>IDENTIFICATION</scope>
</reference>
<name>A0A8C0W428_CASCN</name>